<feature type="transmembrane region" description="Helical" evidence="12">
    <location>
        <begin position="191"/>
        <end position="206"/>
    </location>
</feature>
<dbReference type="GO" id="GO:0016746">
    <property type="term" value="F:acyltransferase activity"/>
    <property type="evidence" value="ECO:0007669"/>
    <property type="project" value="UniProtKB-KW"/>
</dbReference>
<keyword evidence="9 11" id="KW-0472">Membrane</keyword>
<dbReference type="PIRSF" id="PIRSF016636">
    <property type="entry name" value="AlgI_DltB"/>
    <property type="match status" value="1"/>
</dbReference>
<dbReference type="EC" id="2.3.1.-" evidence="11"/>
<feature type="transmembrane region" description="Helical" evidence="12">
    <location>
        <begin position="320"/>
        <end position="350"/>
    </location>
</feature>
<dbReference type="RefSeq" id="WP_180566662.1">
    <property type="nucleotide sequence ID" value="NZ_JACCKB010000001.1"/>
</dbReference>
<keyword evidence="10 11" id="KW-0012">Acyltransferase</keyword>
<proteinExistence type="inferred from homology"/>
<evidence type="ECO:0000256" key="9">
    <source>
        <dbReference type="ARBA" id="ARBA00023136"/>
    </source>
</evidence>
<comment type="subcellular location">
    <subcellularLocation>
        <location evidence="11">Cell inner membrane</location>
    </subcellularLocation>
    <subcellularLocation>
        <location evidence="1">Cell membrane</location>
        <topology evidence="1">Multi-pass membrane protein</topology>
    </subcellularLocation>
</comment>
<dbReference type="UniPathway" id="UPA00286"/>
<evidence type="ECO:0000256" key="4">
    <source>
        <dbReference type="ARBA" id="ARBA00022475"/>
    </source>
</evidence>
<dbReference type="AlphaFoldDB" id="A0A853I5Z1"/>
<keyword evidence="6 11" id="KW-0812">Transmembrane</keyword>
<gene>
    <name evidence="13" type="ORF">H0A36_01410</name>
</gene>
<dbReference type="PANTHER" id="PTHR13285:SF23">
    <property type="entry name" value="TEICHOIC ACID D-ALANYLTRANSFERASE"/>
    <property type="match status" value="1"/>
</dbReference>
<dbReference type="InterPro" id="IPR028362">
    <property type="entry name" value="AlgI"/>
</dbReference>
<dbReference type="GO" id="GO:0042121">
    <property type="term" value="P:alginic acid biosynthetic process"/>
    <property type="evidence" value="ECO:0007669"/>
    <property type="project" value="UniProtKB-UniRule"/>
</dbReference>
<feature type="transmembrane region" description="Helical" evidence="12">
    <location>
        <begin position="50"/>
        <end position="65"/>
    </location>
</feature>
<feature type="transmembrane region" description="Helical" evidence="12">
    <location>
        <begin position="85"/>
        <end position="103"/>
    </location>
</feature>
<dbReference type="EMBL" id="JACCKB010000001">
    <property type="protein sequence ID" value="NYZ64645.1"/>
    <property type="molecule type" value="Genomic_DNA"/>
</dbReference>
<evidence type="ECO:0000256" key="10">
    <source>
        <dbReference type="ARBA" id="ARBA00023315"/>
    </source>
</evidence>
<evidence type="ECO:0000256" key="2">
    <source>
        <dbReference type="ARBA" id="ARBA00005182"/>
    </source>
</evidence>
<keyword evidence="4 11" id="KW-1003">Cell membrane</keyword>
<evidence type="ECO:0000256" key="3">
    <source>
        <dbReference type="ARBA" id="ARBA00010323"/>
    </source>
</evidence>
<comment type="pathway">
    <text evidence="2 11">Glycan biosynthesis; alginate biosynthesis.</text>
</comment>
<name>A0A853I5Z1_9GAMM</name>
<comment type="caution">
    <text evidence="13">The sequence shown here is derived from an EMBL/GenBank/DDBJ whole genome shotgun (WGS) entry which is preliminary data.</text>
</comment>
<sequence length="523" mass="60336">MLFNSFEFLFLFLPITLFSYFFIVRKYSLEYGLAVLVFASLFFYGFWNPAYLPLILFSIVFNYYIGKRLSKVVNNKSRHQRSKRLLSFGICINLGLLGYFKYANFFVENINLMLTTQWNITNIVLPLAISFFTFQQIAYLVDTWKGETKEYSFLHYCLFVCFFPQLIAGPIVHHKQMLPQFLQPENLKPQAANIAIGITIFAIGLFKKTVIADNLSLYVSPVFDSSNLTEKIDFFTAWGGALAYTLQLYFDFSGYSEMAIGCARLFGVKLPINFFSPYKSISIVEFWRRWHITLSRFLRDYLYIAFGGNRHGKIRRYTNLFITMVLGGLWHGAGWTFIVWGCLHGFYLIVNHAWSHLQKTLNLSIQKYKAYHLFSWLLTLLAVVVGWVYFRAPTIEQANIILFAMIGGYGANLPSGIHARLGEFTHWLTAINVGTSQGGGKQLVLNAVWVIGAAIIALKAPNVVEVFSTKEKISCDTTIPFQIGHKCWYQWDYNNRWIAQTAMMLIFGILTFTQTSEFLYFQF</sequence>
<dbReference type="GO" id="GO:0005886">
    <property type="term" value="C:plasma membrane"/>
    <property type="evidence" value="ECO:0007669"/>
    <property type="project" value="UniProtKB-SubCell"/>
</dbReference>
<evidence type="ECO:0000256" key="1">
    <source>
        <dbReference type="ARBA" id="ARBA00004651"/>
    </source>
</evidence>
<dbReference type="PANTHER" id="PTHR13285">
    <property type="entry name" value="ACYLTRANSFERASE"/>
    <property type="match status" value="1"/>
</dbReference>
<evidence type="ECO:0000256" key="7">
    <source>
        <dbReference type="ARBA" id="ARBA00022841"/>
    </source>
</evidence>
<keyword evidence="7 11" id="KW-0016">Alginate biosynthesis</keyword>
<feature type="transmembrane region" description="Helical" evidence="12">
    <location>
        <begin position="6"/>
        <end position="23"/>
    </location>
</feature>
<keyword evidence="8 12" id="KW-1133">Transmembrane helix</keyword>
<organism evidence="13 14">
    <name type="scientific">Spartinivicinus marinus</name>
    <dbReference type="NCBI Taxonomy" id="2994442"/>
    <lineage>
        <taxon>Bacteria</taxon>
        <taxon>Pseudomonadati</taxon>
        <taxon>Pseudomonadota</taxon>
        <taxon>Gammaproteobacteria</taxon>
        <taxon>Oceanospirillales</taxon>
        <taxon>Zooshikellaceae</taxon>
        <taxon>Spartinivicinus</taxon>
    </lineage>
</organism>
<feature type="transmembrane region" description="Helical" evidence="12">
    <location>
        <begin position="443"/>
        <end position="460"/>
    </location>
</feature>
<feature type="transmembrane region" description="Helical" evidence="12">
    <location>
        <begin position="370"/>
        <end position="390"/>
    </location>
</feature>
<dbReference type="Proteomes" id="UP000569732">
    <property type="component" value="Unassembled WGS sequence"/>
</dbReference>
<evidence type="ECO:0000256" key="6">
    <source>
        <dbReference type="ARBA" id="ARBA00022692"/>
    </source>
</evidence>
<evidence type="ECO:0000313" key="13">
    <source>
        <dbReference type="EMBL" id="NYZ64645.1"/>
    </source>
</evidence>
<keyword evidence="11" id="KW-0997">Cell inner membrane</keyword>
<evidence type="ECO:0000256" key="5">
    <source>
        <dbReference type="ARBA" id="ARBA00022679"/>
    </source>
</evidence>
<feature type="transmembrane region" description="Helical" evidence="12">
    <location>
        <begin position="153"/>
        <end position="171"/>
    </location>
</feature>
<evidence type="ECO:0000256" key="12">
    <source>
        <dbReference type="SAM" id="Phobius"/>
    </source>
</evidence>
<evidence type="ECO:0000256" key="11">
    <source>
        <dbReference type="PIRNR" id="PIRNR016636"/>
    </source>
</evidence>
<dbReference type="InterPro" id="IPR004299">
    <property type="entry name" value="MBOAT_fam"/>
</dbReference>
<dbReference type="Pfam" id="PF03062">
    <property type="entry name" value="MBOAT"/>
    <property type="match status" value="1"/>
</dbReference>
<protein>
    <recommendedName>
        <fullName evidence="11">Probable alginate O-acetylase</fullName>
        <ecNumber evidence="11">2.3.1.-</ecNumber>
    </recommendedName>
</protein>
<accession>A0A853I5Z1</accession>
<evidence type="ECO:0000313" key="14">
    <source>
        <dbReference type="Proteomes" id="UP000569732"/>
    </source>
</evidence>
<feature type="transmembrane region" description="Helical" evidence="12">
    <location>
        <begin position="123"/>
        <end position="141"/>
    </location>
</feature>
<dbReference type="InterPro" id="IPR024194">
    <property type="entry name" value="Ac/AlaTfrase_AlgI/DltB"/>
</dbReference>
<keyword evidence="5 11" id="KW-0808">Transferase</keyword>
<keyword evidence="14" id="KW-1185">Reference proteome</keyword>
<dbReference type="PIRSF" id="PIRSF500217">
    <property type="entry name" value="AlgI"/>
    <property type="match status" value="1"/>
</dbReference>
<evidence type="ECO:0000256" key="8">
    <source>
        <dbReference type="ARBA" id="ARBA00022989"/>
    </source>
</evidence>
<reference evidence="13 14" key="1">
    <citation type="submission" date="2020-07" db="EMBL/GenBank/DDBJ databases">
        <title>Endozoicomonas sp. nov., isolated from sediment.</title>
        <authorList>
            <person name="Gu T."/>
        </authorList>
    </citation>
    <scope>NUCLEOTIDE SEQUENCE [LARGE SCALE GENOMIC DNA]</scope>
    <source>
        <strain evidence="13 14">SM1973</strain>
    </source>
</reference>
<comment type="similarity">
    <text evidence="3 11">Belongs to the membrane-bound acyltransferase family.</text>
</comment>
<feature type="transmembrane region" description="Helical" evidence="12">
    <location>
        <begin position="497"/>
        <end position="521"/>
    </location>
</feature>
<dbReference type="InterPro" id="IPR051085">
    <property type="entry name" value="MB_O-acyltransferase"/>
</dbReference>